<organism evidence="1">
    <name type="scientific">Spodoptera frugiperda</name>
    <name type="common">Fall armyworm</name>
    <dbReference type="NCBI Taxonomy" id="7108"/>
    <lineage>
        <taxon>Eukaryota</taxon>
        <taxon>Metazoa</taxon>
        <taxon>Ecdysozoa</taxon>
        <taxon>Arthropoda</taxon>
        <taxon>Hexapoda</taxon>
        <taxon>Insecta</taxon>
        <taxon>Pterygota</taxon>
        <taxon>Neoptera</taxon>
        <taxon>Endopterygota</taxon>
        <taxon>Lepidoptera</taxon>
        <taxon>Glossata</taxon>
        <taxon>Ditrysia</taxon>
        <taxon>Noctuoidea</taxon>
        <taxon>Noctuidae</taxon>
        <taxon>Amphipyrinae</taxon>
        <taxon>Spodoptera</taxon>
    </lineage>
</organism>
<name>A0A2H1WHV4_SPOFR</name>
<accession>A0A2H1WHV4</accession>
<proteinExistence type="predicted"/>
<evidence type="ECO:0000313" key="1">
    <source>
        <dbReference type="EMBL" id="SOQ52472.1"/>
    </source>
</evidence>
<sequence length="161" mass="17493">MYVKETTESCHTKMGNHQMTSPALGGTEGSLPFAFRGHGISLELSRSPGSVYPVSPPWGLTFQKSLLIRLCLIGRVVASATVRQGVSGSIPGSGKVLVGFFRFFENFSVVAQSLELCPVYGNRLTPYYMGLKTQMCIAALNAVMCFSAYPFGDRRRDVGNL</sequence>
<dbReference type="EMBL" id="ODYU01008686">
    <property type="protein sequence ID" value="SOQ52472.1"/>
    <property type="molecule type" value="Genomic_DNA"/>
</dbReference>
<reference evidence="1" key="1">
    <citation type="submission" date="2016-07" db="EMBL/GenBank/DDBJ databases">
        <authorList>
            <person name="Bretaudeau A."/>
        </authorList>
    </citation>
    <scope>NUCLEOTIDE SEQUENCE</scope>
    <source>
        <strain evidence="1">Rice</strain>
        <tissue evidence="1">Whole body</tissue>
    </source>
</reference>
<gene>
    <name evidence="1" type="ORF">SFRICE_024817</name>
</gene>
<protein>
    <submittedName>
        <fullName evidence="1">SFRICE_024817</fullName>
    </submittedName>
</protein>
<dbReference type="AlphaFoldDB" id="A0A2H1WHV4"/>